<reference evidence="2" key="1">
    <citation type="submission" date="2025-08" db="UniProtKB">
        <authorList>
            <consortium name="RefSeq"/>
        </authorList>
    </citation>
    <scope>IDENTIFICATION</scope>
    <source>
        <tissue evidence="2">Entire body</tissue>
    </source>
</reference>
<protein>
    <submittedName>
        <fullName evidence="2">Uncharacterized protein LOC112905154</fullName>
    </submittedName>
</protein>
<sequence>MALMTRHSKLTMPAEVQHYWNELVAKNELTRSDVSIYPSYTNLTLPYRVVCRQRYARNAKRNRTLYLLEVMYQELLQSRVLDAIRLFREYSKVIIVPLDPEDIITLSAKDQRKLDILMAEN</sequence>
<keyword evidence="1" id="KW-1185">Reference proteome</keyword>
<dbReference type="KEGG" id="apln:112905154"/>
<dbReference type="Pfam" id="PF16037">
    <property type="entry name" value="DUF4790"/>
    <property type="match status" value="1"/>
</dbReference>
<evidence type="ECO:0000313" key="1">
    <source>
        <dbReference type="Proteomes" id="UP000192223"/>
    </source>
</evidence>
<dbReference type="AlphaFoldDB" id="A0A7F5RA04"/>
<dbReference type="OrthoDB" id="7675754at2759"/>
<dbReference type="GeneID" id="112905154"/>
<gene>
    <name evidence="2" type="primary">LOC112905154</name>
</gene>
<proteinExistence type="predicted"/>
<dbReference type="InParanoid" id="A0A7F5RA04"/>
<dbReference type="RefSeq" id="XP_025832801.1">
    <property type="nucleotide sequence ID" value="XM_025977016.1"/>
</dbReference>
<dbReference type="Proteomes" id="UP000192223">
    <property type="component" value="Unplaced"/>
</dbReference>
<dbReference type="InterPro" id="IPR032004">
    <property type="entry name" value="DUF4790"/>
</dbReference>
<accession>A0A7F5RA04</accession>
<name>A0A7F5RA04_AGRPL</name>
<evidence type="ECO:0000313" key="2">
    <source>
        <dbReference type="RefSeq" id="XP_025832801.1"/>
    </source>
</evidence>
<organism evidence="1 2">
    <name type="scientific">Agrilus planipennis</name>
    <name type="common">Emerald ash borer</name>
    <name type="synonym">Agrilus marcopoli</name>
    <dbReference type="NCBI Taxonomy" id="224129"/>
    <lineage>
        <taxon>Eukaryota</taxon>
        <taxon>Metazoa</taxon>
        <taxon>Ecdysozoa</taxon>
        <taxon>Arthropoda</taxon>
        <taxon>Hexapoda</taxon>
        <taxon>Insecta</taxon>
        <taxon>Pterygota</taxon>
        <taxon>Neoptera</taxon>
        <taxon>Endopterygota</taxon>
        <taxon>Coleoptera</taxon>
        <taxon>Polyphaga</taxon>
        <taxon>Elateriformia</taxon>
        <taxon>Buprestoidea</taxon>
        <taxon>Buprestidae</taxon>
        <taxon>Agrilinae</taxon>
        <taxon>Agrilus</taxon>
    </lineage>
</organism>